<protein>
    <submittedName>
        <fullName evidence="1">Uncharacterized protein</fullName>
    </submittedName>
</protein>
<organism evidence="1 2">
    <name type="scientific">Smittium megazygosporum</name>
    <dbReference type="NCBI Taxonomy" id="133381"/>
    <lineage>
        <taxon>Eukaryota</taxon>
        <taxon>Fungi</taxon>
        <taxon>Fungi incertae sedis</taxon>
        <taxon>Zoopagomycota</taxon>
        <taxon>Kickxellomycotina</taxon>
        <taxon>Harpellomycetes</taxon>
        <taxon>Harpellales</taxon>
        <taxon>Legeriomycetaceae</taxon>
        <taxon>Smittium</taxon>
    </lineage>
</organism>
<evidence type="ECO:0000313" key="1">
    <source>
        <dbReference type="EMBL" id="PVV01457.1"/>
    </source>
</evidence>
<comment type="caution">
    <text evidence="1">The sequence shown here is derived from an EMBL/GenBank/DDBJ whole genome shotgun (WGS) entry which is preliminary data.</text>
</comment>
<reference evidence="1 2" key="1">
    <citation type="journal article" date="2018" name="MBio">
        <title>Comparative Genomics Reveals the Core Gene Toolbox for the Fungus-Insect Symbiosis.</title>
        <authorList>
            <person name="Wang Y."/>
            <person name="Stata M."/>
            <person name="Wang W."/>
            <person name="Stajich J.E."/>
            <person name="White M.M."/>
            <person name="Moncalvo J.M."/>
        </authorList>
    </citation>
    <scope>NUCLEOTIDE SEQUENCE [LARGE SCALE GENOMIC DNA]</scope>
    <source>
        <strain evidence="1 2">SC-DP-2</strain>
    </source>
</reference>
<feature type="non-terminal residue" evidence="1">
    <location>
        <position position="1"/>
    </location>
</feature>
<gene>
    <name evidence="1" type="ORF">BB560_004125</name>
</gene>
<name>A0A2T9ZA99_9FUNG</name>
<sequence length="70" mass="8349">QWTDGTEFQENKHTCLDESWGFLERNDDLLKSSEFKDYVSSKEFKVNTVSQIALFYSQTHIIYNAKFNYI</sequence>
<dbReference type="Proteomes" id="UP000245609">
    <property type="component" value="Unassembled WGS sequence"/>
</dbReference>
<dbReference type="EMBL" id="MBFS01001063">
    <property type="protein sequence ID" value="PVV01457.1"/>
    <property type="molecule type" value="Genomic_DNA"/>
</dbReference>
<accession>A0A2T9ZA99</accession>
<proteinExistence type="predicted"/>
<keyword evidence="2" id="KW-1185">Reference proteome</keyword>
<evidence type="ECO:0000313" key="2">
    <source>
        <dbReference type="Proteomes" id="UP000245609"/>
    </source>
</evidence>
<dbReference type="AlphaFoldDB" id="A0A2T9ZA99"/>